<sequence length="332" mass="40077">MLKLSVIVPVYKVEKYLRRCIDSILEQNYRDIELILVDDGSPDWCPEMCDQYQKKDKRVRVIHQKNSGVAVARNAGMRMATGDYITFVDSDDYIDREMYVSMFEIIEQYQCDVVMCDCVKEFGTHKELYTHDIRSGYYNEKQLKEEYYPHLLMMENVEYPATISNWLCVFKNKRGGKDFAIEYEPGIRYSEDLLFGARLLRQADSFYYMKGQAYYHYCMNPESVTHKFVPDKWQDYQKLHRKIEEYFENDKTFDFQHQIDLCLLFFLYNAVGDIWREQSLNTHEKRRMVLNILKDNKVKKMFRRINIFKLPISNKLKVITLLYKYQFVWLFT</sequence>
<dbReference type="Gene3D" id="3.90.550.10">
    <property type="entry name" value="Spore Coat Polysaccharide Biosynthesis Protein SpsA, Chain A"/>
    <property type="match status" value="1"/>
</dbReference>
<dbReference type="Pfam" id="PF00535">
    <property type="entry name" value="Glycos_transf_2"/>
    <property type="match status" value="1"/>
</dbReference>
<feature type="domain" description="Glycosyltransferase 2-like" evidence="3">
    <location>
        <begin position="5"/>
        <end position="146"/>
    </location>
</feature>
<accession>A0A2Z4U7J3</accession>
<evidence type="ECO:0000313" key="4">
    <source>
        <dbReference type="EMBL" id="AWY96960.1"/>
    </source>
</evidence>
<dbReference type="Proteomes" id="UP000250003">
    <property type="component" value="Chromosome"/>
</dbReference>
<dbReference type="EMBL" id="CP030280">
    <property type="protein sequence ID" value="AWY96960.1"/>
    <property type="molecule type" value="Genomic_DNA"/>
</dbReference>
<keyword evidence="1" id="KW-0328">Glycosyltransferase</keyword>
<evidence type="ECO:0000259" key="3">
    <source>
        <dbReference type="Pfam" id="PF00535"/>
    </source>
</evidence>
<dbReference type="GO" id="GO:0016757">
    <property type="term" value="F:glycosyltransferase activity"/>
    <property type="evidence" value="ECO:0007669"/>
    <property type="project" value="UniProtKB-KW"/>
</dbReference>
<evidence type="ECO:0000256" key="2">
    <source>
        <dbReference type="ARBA" id="ARBA00022679"/>
    </source>
</evidence>
<dbReference type="AlphaFoldDB" id="A0A2Z4U7J3"/>
<keyword evidence="2" id="KW-0808">Transferase</keyword>
<proteinExistence type="predicted"/>
<protein>
    <recommendedName>
        <fullName evidence="3">Glycosyltransferase 2-like domain-containing protein</fullName>
    </recommendedName>
</protein>
<gene>
    <name evidence="4" type="ORF">DQQ01_00975</name>
</gene>
<keyword evidence="5" id="KW-1185">Reference proteome</keyword>
<reference evidence="5" key="1">
    <citation type="submission" date="2018-06" db="EMBL/GenBank/DDBJ databases">
        <title>Description of Blautia argi sp. nov., a new anaerobic isolated from dog feces.</title>
        <authorList>
            <person name="Chang Y.-H."/>
            <person name="Paek J."/>
            <person name="Shin Y."/>
        </authorList>
    </citation>
    <scope>NUCLEOTIDE SEQUENCE [LARGE SCALE GENOMIC DNA]</scope>
    <source>
        <strain evidence="5">KCTC 15426</strain>
    </source>
</reference>
<dbReference type="InterPro" id="IPR029044">
    <property type="entry name" value="Nucleotide-diphossugar_trans"/>
</dbReference>
<dbReference type="InterPro" id="IPR001173">
    <property type="entry name" value="Glyco_trans_2-like"/>
</dbReference>
<dbReference type="PANTHER" id="PTHR22916:SF51">
    <property type="entry name" value="GLYCOSYLTRANSFERASE EPSH-RELATED"/>
    <property type="match status" value="1"/>
</dbReference>
<organism evidence="4 5">
    <name type="scientific">Blautia argi</name>
    <dbReference type="NCBI Taxonomy" id="1912897"/>
    <lineage>
        <taxon>Bacteria</taxon>
        <taxon>Bacillati</taxon>
        <taxon>Bacillota</taxon>
        <taxon>Clostridia</taxon>
        <taxon>Lachnospirales</taxon>
        <taxon>Lachnospiraceae</taxon>
        <taxon>Blautia</taxon>
    </lineage>
</organism>
<dbReference type="CDD" id="cd00761">
    <property type="entry name" value="Glyco_tranf_GTA_type"/>
    <property type="match status" value="1"/>
</dbReference>
<dbReference type="OrthoDB" id="3189257at2"/>
<evidence type="ECO:0000313" key="5">
    <source>
        <dbReference type="Proteomes" id="UP000250003"/>
    </source>
</evidence>
<name>A0A2Z4U7J3_9FIRM</name>
<dbReference type="KEGG" id="blau:DQQ01_00975"/>
<dbReference type="PANTHER" id="PTHR22916">
    <property type="entry name" value="GLYCOSYLTRANSFERASE"/>
    <property type="match status" value="1"/>
</dbReference>
<dbReference type="RefSeq" id="WP_111917811.1">
    <property type="nucleotide sequence ID" value="NZ_CP030280.1"/>
</dbReference>
<dbReference type="SUPFAM" id="SSF53448">
    <property type="entry name" value="Nucleotide-diphospho-sugar transferases"/>
    <property type="match status" value="1"/>
</dbReference>
<evidence type="ECO:0000256" key="1">
    <source>
        <dbReference type="ARBA" id="ARBA00022676"/>
    </source>
</evidence>